<dbReference type="Proteomes" id="UP000094600">
    <property type="component" value="Chromosome"/>
</dbReference>
<accession>A0ABN4SAG5</accession>
<evidence type="ECO:0000313" key="1">
    <source>
        <dbReference type="EMBL" id="AOM41590.1"/>
    </source>
</evidence>
<proteinExistence type="predicted"/>
<dbReference type="EMBL" id="CP016176">
    <property type="protein sequence ID" value="AOM41590.1"/>
    <property type="molecule type" value="Genomic_DNA"/>
</dbReference>
<name>A0ABN4SAG5_XENHO</name>
<protein>
    <submittedName>
        <fullName evidence="1">Uncharacterized protein</fullName>
    </submittedName>
</protein>
<sequence>MMTVINIRIDFRLRESINLPITGVKKRSKMAENMAVVARNAGSPAVLLMYHGIRYIPMETATEEKNSISKKCYQ</sequence>
<reference evidence="1 2" key="1">
    <citation type="submission" date="2016-06" db="EMBL/GenBank/DDBJ databases">
        <title>Bacterial characters and pathogenicity of Xenorhabdus hominickii from an entomopathogenic nematode, Steinernema monticolum.</title>
        <authorList>
            <person name="Park Y."/>
            <person name="Kim Y."/>
        </authorList>
    </citation>
    <scope>NUCLEOTIDE SEQUENCE [LARGE SCALE GENOMIC DNA]</scope>
    <source>
        <strain evidence="1 2">ANU1</strain>
    </source>
</reference>
<organism evidence="1 2">
    <name type="scientific">Xenorhabdus hominickii</name>
    <dbReference type="NCBI Taxonomy" id="351679"/>
    <lineage>
        <taxon>Bacteria</taxon>
        <taxon>Pseudomonadati</taxon>
        <taxon>Pseudomonadota</taxon>
        <taxon>Gammaproteobacteria</taxon>
        <taxon>Enterobacterales</taxon>
        <taxon>Morganellaceae</taxon>
        <taxon>Xenorhabdus</taxon>
    </lineage>
</organism>
<gene>
    <name evidence="1" type="ORF">A9255_14030</name>
</gene>
<evidence type="ECO:0000313" key="2">
    <source>
        <dbReference type="Proteomes" id="UP000094600"/>
    </source>
</evidence>
<keyword evidence="2" id="KW-1185">Reference proteome</keyword>